<dbReference type="Gene3D" id="3.30.429.10">
    <property type="entry name" value="Macrophage Migration Inhibitory Factor"/>
    <property type="match status" value="1"/>
</dbReference>
<dbReference type="InterPro" id="IPR018191">
    <property type="entry name" value="4-OT"/>
</dbReference>
<dbReference type="EC" id="5.3.2.-" evidence="4"/>
<evidence type="ECO:0000256" key="4">
    <source>
        <dbReference type="RuleBase" id="RU362032"/>
    </source>
</evidence>
<dbReference type="RefSeq" id="WP_074653727.1">
    <property type="nucleotide sequence ID" value="NZ_FNSD01000001.1"/>
</dbReference>
<dbReference type="Pfam" id="PF01361">
    <property type="entry name" value="Tautomerase"/>
    <property type="match status" value="1"/>
</dbReference>
<evidence type="ECO:0000313" key="7">
    <source>
        <dbReference type="Proteomes" id="UP000182409"/>
    </source>
</evidence>
<evidence type="ECO:0000313" key="6">
    <source>
        <dbReference type="EMBL" id="SEB85148.1"/>
    </source>
</evidence>
<dbReference type="InterPro" id="IPR004370">
    <property type="entry name" value="4-OT-like_dom"/>
</dbReference>
<keyword evidence="2 4" id="KW-0413">Isomerase</keyword>
<dbReference type="SUPFAM" id="SSF55331">
    <property type="entry name" value="Tautomerase/MIF"/>
    <property type="match status" value="1"/>
</dbReference>
<proteinExistence type="inferred from homology"/>
<feature type="active site" description="Proton acceptor; via imino nitrogen" evidence="3">
    <location>
        <position position="2"/>
    </location>
</feature>
<organism evidence="6 7">
    <name type="scientific">Terriglobus roseus</name>
    <dbReference type="NCBI Taxonomy" id="392734"/>
    <lineage>
        <taxon>Bacteria</taxon>
        <taxon>Pseudomonadati</taxon>
        <taxon>Acidobacteriota</taxon>
        <taxon>Terriglobia</taxon>
        <taxon>Terriglobales</taxon>
        <taxon>Acidobacteriaceae</taxon>
        <taxon>Terriglobus</taxon>
    </lineage>
</organism>
<dbReference type="Proteomes" id="UP000182409">
    <property type="component" value="Unassembled WGS sequence"/>
</dbReference>
<gene>
    <name evidence="6" type="ORF">SAMN05443244_2006</name>
</gene>
<dbReference type="OrthoDB" id="9799841at2"/>
<accession>A0A1H4MR57</accession>
<name>A0A1H4MR57_9BACT</name>
<dbReference type="AlphaFoldDB" id="A0A1H4MR57"/>
<evidence type="ECO:0000256" key="3">
    <source>
        <dbReference type="PIRSR" id="PIRSR618191-1"/>
    </source>
</evidence>
<protein>
    <recommendedName>
        <fullName evidence="4">Tautomerase</fullName>
        <ecNumber evidence="4">5.3.2.-</ecNumber>
    </recommendedName>
</protein>
<dbReference type="InterPro" id="IPR014347">
    <property type="entry name" value="Tautomerase/MIF_sf"/>
</dbReference>
<dbReference type="PANTHER" id="PTHR35530:SF1">
    <property type="entry name" value="2-HYDROXYMUCONATE TAUTOMERASE"/>
    <property type="match status" value="1"/>
</dbReference>
<reference evidence="6 7" key="1">
    <citation type="submission" date="2016-10" db="EMBL/GenBank/DDBJ databases">
        <authorList>
            <person name="de Groot N.N."/>
        </authorList>
    </citation>
    <scope>NUCLEOTIDE SEQUENCE [LARGE SCALE GENOMIC DNA]</scope>
    <source>
        <strain evidence="6 7">AB35.6</strain>
    </source>
</reference>
<dbReference type="GO" id="GO:0016853">
    <property type="term" value="F:isomerase activity"/>
    <property type="evidence" value="ECO:0007669"/>
    <property type="project" value="UniProtKB-UniRule"/>
</dbReference>
<sequence length="67" mass="7594">MPVIHVQMLGSATREQKAQIVQEFTDTMVRVLGKNPQMTHVILDEKDPENWGHAGELIADRRAKQQA</sequence>
<feature type="domain" description="4-oxalocrotonate tautomerase-like" evidence="5">
    <location>
        <begin position="2"/>
        <end position="61"/>
    </location>
</feature>
<evidence type="ECO:0000256" key="1">
    <source>
        <dbReference type="ARBA" id="ARBA00006723"/>
    </source>
</evidence>
<evidence type="ECO:0000259" key="5">
    <source>
        <dbReference type="Pfam" id="PF01361"/>
    </source>
</evidence>
<comment type="similarity">
    <text evidence="1 4">Belongs to the 4-oxalocrotonate tautomerase family.</text>
</comment>
<dbReference type="EMBL" id="FNSD01000001">
    <property type="protein sequence ID" value="SEB85148.1"/>
    <property type="molecule type" value="Genomic_DNA"/>
</dbReference>
<dbReference type="NCBIfam" id="TIGR00013">
    <property type="entry name" value="taut"/>
    <property type="match status" value="1"/>
</dbReference>
<evidence type="ECO:0000256" key="2">
    <source>
        <dbReference type="ARBA" id="ARBA00023235"/>
    </source>
</evidence>
<dbReference type="PANTHER" id="PTHR35530">
    <property type="entry name" value="TAUTOMERASE-RELATED"/>
    <property type="match status" value="1"/>
</dbReference>